<dbReference type="InterPro" id="IPR003918">
    <property type="entry name" value="NADH_UbQ_OxRdtase"/>
</dbReference>
<dbReference type="EMBL" id="AP018114">
    <property type="protein sequence ID" value="BBD20469.1"/>
    <property type="molecule type" value="Genomic_DNA"/>
</dbReference>
<evidence type="ECO:0000256" key="10">
    <source>
        <dbReference type="ARBA" id="ARBA00022982"/>
    </source>
</evidence>
<proteinExistence type="inferred from homology"/>
<dbReference type="PRINTS" id="PR01437">
    <property type="entry name" value="NUOXDRDTASE4"/>
</dbReference>
<keyword evidence="15 17" id="KW-0472">Membrane</keyword>
<feature type="transmembrane region" description="Helical" evidence="17">
    <location>
        <begin position="223"/>
        <end position="244"/>
    </location>
</feature>
<comment type="subcellular location">
    <subcellularLocation>
        <location evidence="2 17">Mitochondrion membrane</location>
        <topology evidence="2 17">Multi-pass membrane protein</topology>
    </subcellularLocation>
</comment>
<keyword evidence="12 17" id="KW-0520">NAD</keyword>
<keyword evidence="9" id="KW-1278">Translocase</keyword>
<keyword evidence="8 17" id="KW-0812">Transmembrane</keyword>
<gene>
    <name evidence="21" type="primary">ND4</name>
</gene>
<feature type="transmembrane region" description="Helical" evidence="17">
    <location>
        <begin position="389"/>
        <end position="412"/>
    </location>
</feature>
<evidence type="ECO:0000256" key="13">
    <source>
        <dbReference type="ARBA" id="ARBA00023075"/>
    </source>
</evidence>
<comment type="similarity">
    <text evidence="3 17">Belongs to the complex I subunit 4 family.</text>
</comment>
<keyword evidence="11 17" id="KW-1133">Transmembrane helix</keyword>
<feature type="transmembrane region" description="Helical" evidence="17">
    <location>
        <begin position="311"/>
        <end position="330"/>
    </location>
</feature>
<feature type="transmembrane region" description="Helical" evidence="17">
    <location>
        <begin position="119"/>
        <end position="138"/>
    </location>
</feature>
<keyword evidence="10 17" id="KW-0249">Electron transport</keyword>
<dbReference type="GO" id="GO:0048039">
    <property type="term" value="F:ubiquinone binding"/>
    <property type="evidence" value="ECO:0007669"/>
    <property type="project" value="TreeGrafter"/>
</dbReference>
<evidence type="ECO:0000256" key="5">
    <source>
        <dbReference type="ARBA" id="ARBA00021006"/>
    </source>
</evidence>
<feature type="transmembrane region" description="Helical" evidence="17">
    <location>
        <begin position="259"/>
        <end position="278"/>
    </location>
</feature>
<geneLocation type="mitochondrion" evidence="20"/>
<evidence type="ECO:0000256" key="4">
    <source>
        <dbReference type="ARBA" id="ARBA00012944"/>
    </source>
</evidence>
<dbReference type="Pfam" id="PF01059">
    <property type="entry name" value="Oxidored_q5_N"/>
    <property type="match status" value="1"/>
</dbReference>
<dbReference type="InterPro" id="IPR000260">
    <property type="entry name" value="NADH4_N"/>
</dbReference>
<evidence type="ECO:0000313" key="20">
    <source>
        <dbReference type="EMBL" id="AVY52256.1"/>
    </source>
</evidence>
<feature type="transmembrane region" description="Helical" evidence="17">
    <location>
        <begin position="55"/>
        <end position="74"/>
    </location>
</feature>
<feature type="transmembrane region" description="Helical" evidence="17">
    <location>
        <begin position="433"/>
        <end position="454"/>
    </location>
</feature>
<evidence type="ECO:0000256" key="16">
    <source>
        <dbReference type="ARBA" id="ARBA00049551"/>
    </source>
</evidence>
<comment type="function">
    <text evidence="1">Core subunit of the mitochondrial membrane respiratory chain NADH dehydrogenase (Complex I) that is believed to belong to the minimal assembly required for catalysis. Complex I functions in the transfer of electrons from NADH to the respiratory chain. The immediate electron acceptor for the enzyme is believed to be ubiquinone.</text>
</comment>
<evidence type="ECO:0000256" key="6">
    <source>
        <dbReference type="ARBA" id="ARBA00022448"/>
    </source>
</evidence>
<dbReference type="InterPro" id="IPR001750">
    <property type="entry name" value="ND/Mrp_TM"/>
</dbReference>
<name>A0A343W7I9_9SAUR</name>
<feature type="transmembrane region" description="Helical" evidence="17">
    <location>
        <begin position="190"/>
        <end position="211"/>
    </location>
</feature>
<feature type="transmembrane region" description="Helical" evidence="17">
    <location>
        <begin position="350"/>
        <end position="369"/>
    </location>
</feature>
<dbReference type="PANTHER" id="PTHR43507">
    <property type="entry name" value="NADH-UBIQUINONE OXIDOREDUCTASE CHAIN 4"/>
    <property type="match status" value="1"/>
</dbReference>
<keyword evidence="6 17" id="KW-0813">Transport</keyword>
<dbReference type="EMBL" id="MF100157">
    <property type="protein sequence ID" value="AVY52256.1"/>
    <property type="molecule type" value="Genomic_DNA"/>
</dbReference>
<keyword evidence="13 17" id="KW-0830">Ubiquinone</keyword>
<dbReference type="GO" id="GO:0031966">
    <property type="term" value="C:mitochondrial membrane"/>
    <property type="evidence" value="ECO:0007669"/>
    <property type="project" value="UniProtKB-SubCell"/>
</dbReference>
<dbReference type="InterPro" id="IPR010227">
    <property type="entry name" value="NADH_Q_OxRdtase_chainM/4"/>
</dbReference>
<evidence type="ECO:0000256" key="17">
    <source>
        <dbReference type="RuleBase" id="RU003297"/>
    </source>
</evidence>
<evidence type="ECO:0000259" key="18">
    <source>
        <dbReference type="Pfam" id="PF00361"/>
    </source>
</evidence>
<evidence type="ECO:0000256" key="15">
    <source>
        <dbReference type="ARBA" id="ARBA00023136"/>
    </source>
</evidence>
<comment type="catalytic activity">
    <reaction evidence="16 17">
        <text>a ubiquinone + NADH + 5 H(+)(in) = a ubiquinol + NAD(+) + 4 H(+)(out)</text>
        <dbReference type="Rhea" id="RHEA:29091"/>
        <dbReference type="Rhea" id="RHEA-COMP:9565"/>
        <dbReference type="Rhea" id="RHEA-COMP:9566"/>
        <dbReference type="ChEBI" id="CHEBI:15378"/>
        <dbReference type="ChEBI" id="CHEBI:16389"/>
        <dbReference type="ChEBI" id="CHEBI:17976"/>
        <dbReference type="ChEBI" id="CHEBI:57540"/>
        <dbReference type="ChEBI" id="CHEBI:57945"/>
        <dbReference type="EC" id="7.1.1.2"/>
    </reaction>
</comment>
<dbReference type="Pfam" id="PF00361">
    <property type="entry name" value="Proton_antipo_M"/>
    <property type="match status" value="1"/>
</dbReference>
<feature type="domain" description="NADH:ubiquinone oxidoreductase chain 4 N-terminal" evidence="19">
    <location>
        <begin position="1"/>
        <end position="110"/>
    </location>
</feature>
<dbReference type="EC" id="7.1.1.2" evidence="4 17"/>
<evidence type="ECO:0000256" key="1">
    <source>
        <dbReference type="ARBA" id="ARBA00003257"/>
    </source>
</evidence>
<evidence type="ECO:0000256" key="14">
    <source>
        <dbReference type="ARBA" id="ARBA00023128"/>
    </source>
</evidence>
<sequence length="456" mass="50274">MLKLLLATTMLIPTMMMLPTKHLFTTSTAWAMVLTLTTLKWLAPPLNHCPHTTNTMMMLDPIAAPLVMLATWLLPLMIMASQHHTNNEPAARKRTFLATCATLQIALILTFSATDLMMFYLMFEATLVPTLILITRWGNQAERVTAGTYFLFYTLVGSLPLLIATIMLYLTNHTPFTLMALTPAPFNTPGFINTMWLACTLALLIKMPLYGAHLWLPKAHVEAPIAGSMILAAILLKLGGYGLIRITSTLPPTAQTMCYPFIVLGLWGMVMTSLICLRQADLKSIIAYSSVSHMGMVIAATLIQTPLSTNGAMLLMIAHGLTSSALFCLANTTYERTHTRTLMLTRGLQLALPLMTAWWLLAALMNLALPPSINLVGELLIITSLFNWTTTTIALTGTTTLLTATYSLYIFVTTQHNKTPQRAPYAPTHTREHLLMALHLVPLSLLLANPMLIIQP</sequence>
<evidence type="ECO:0000313" key="21">
    <source>
        <dbReference type="EMBL" id="BBD20469.1"/>
    </source>
</evidence>
<evidence type="ECO:0000256" key="2">
    <source>
        <dbReference type="ARBA" id="ARBA00004225"/>
    </source>
</evidence>
<comment type="function">
    <text evidence="17">Core subunit of the mitochondrial membrane respiratory chain NADH dehydrogenase (Complex I) which catalyzes electron transfer from NADH through the respiratory chain, using ubiquinone as an electron acceptor. Essential for the catalytic activity and assembly of complex I.</text>
</comment>
<keyword evidence="7 17" id="KW-0679">Respiratory chain</keyword>
<dbReference type="GO" id="GO:0003954">
    <property type="term" value="F:NADH dehydrogenase activity"/>
    <property type="evidence" value="ECO:0007669"/>
    <property type="project" value="TreeGrafter"/>
</dbReference>
<dbReference type="GO" id="GO:0008137">
    <property type="term" value="F:NADH dehydrogenase (ubiquinone) activity"/>
    <property type="evidence" value="ECO:0007669"/>
    <property type="project" value="UniProtKB-UniRule"/>
</dbReference>
<reference evidence="21" key="2">
    <citation type="journal article" date="2018" name="PeerJ">
        <title>Characterization of five complete Cyrtodactylus mitogenome structures reveals low structural diversity and conservation of repeated sequences in the lineage.</title>
        <authorList>
            <person name="Areesirisuk P."/>
            <person name="Muangmai N."/>
            <person name="Kunya K."/>
            <person name="Singchat W."/>
            <person name="Sillapaprayoon S."/>
            <person name="Lapbenjakul S."/>
            <person name="Thapana W."/>
            <person name="Kantachumpoo A."/>
            <person name="Baicharoen S."/>
            <person name="Rerkamnuaychoke B."/>
            <person name="Peyachoknagul S."/>
            <person name="Han K."/>
            <person name="Srikulnath K."/>
        </authorList>
    </citation>
    <scope>NUCLEOTIDE SEQUENCE</scope>
</reference>
<evidence type="ECO:0000256" key="9">
    <source>
        <dbReference type="ARBA" id="ARBA00022967"/>
    </source>
</evidence>
<evidence type="ECO:0000256" key="8">
    <source>
        <dbReference type="ARBA" id="ARBA00022692"/>
    </source>
</evidence>
<feature type="transmembrane region" description="Helical" evidence="17">
    <location>
        <begin position="95"/>
        <end position="113"/>
    </location>
</feature>
<feature type="domain" description="NADH:quinone oxidoreductase/Mrp antiporter transmembrane" evidence="18">
    <location>
        <begin position="113"/>
        <end position="402"/>
    </location>
</feature>
<organism evidence="20">
    <name type="scientific">Cyrtodactylus peguensis</name>
    <dbReference type="NCBI Taxonomy" id="752001"/>
    <lineage>
        <taxon>Eukaryota</taxon>
        <taxon>Metazoa</taxon>
        <taxon>Chordata</taxon>
        <taxon>Craniata</taxon>
        <taxon>Vertebrata</taxon>
        <taxon>Euteleostomi</taxon>
        <taxon>Lepidosauria</taxon>
        <taxon>Squamata</taxon>
        <taxon>Bifurcata</taxon>
        <taxon>Gekkota</taxon>
        <taxon>Gekkonidae</taxon>
        <taxon>Gekkoninae</taxon>
        <taxon>Cyrtodactylus</taxon>
    </lineage>
</organism>
<evidence type="ECO:0000256" key="3">
    <source>
        <dbReference type="ARBA" id="ARBA00009025"/>
    </source>
</evidence>
<protein>
    <recommendedName>
        <fullName evidence="5 17">NADH-ubiquinone oxidoreductase chain 4</fullName>
        <ecNumber evidence="4 17">7.1.1.2</ecNumber>
    </recommendedName>
</protein>
<dbReference type="PANTHER" id="PTHR43507:SF20">
    <property type="entry name" value="NADH-UBIQUINONE OXIDOREDUCTASE CHAIN 4"/>
    <property type="match status" value="1"/>
</dbReference>
<evidence type="ECO:0000256" key="12">
    <source>
        <dbReference type="ARBA" id="ARBA00023027"/>
    </source>
</evidence>
<dbReference type="NCBIfam" id="TIGR01972">
    <property type="entry name" value="NDH_I_M"/>
    <property type="match status" value="1"/>
</dbReference>
<evidence type="ECO:0000256" key="11">
    <source>
        <dbReference type="ARBA" id="ARBA00022989"/>
    </source>
</evidence>
<accession>A0A343W7I9</accession>
<evidence type="ECO:0000259" key="19">
    <source>
        <dbReference type="Pfam" id="PF01059"/>
    </source>
</evidence>
<keyword evidence="14 17" id="KW-0496">Mitochondrion</keyword>
<feature type="transmembrane region" description="Helical" evidence="17">
    <location>
        <begin position="150"/>
        <end position="170"/>
    </location>
</feature>
<reference evidence="20" key="1">
    <citation type="submission" date="2017-05" db="EMBL/GenBank/DDBJ databases">
        <title>Complete mitochondrial genome structure of Curve-toed gecko : Novel markers to reveal evolutionary history of Cyrtodactylus.</title>
        <authorList>
            <person name="Areesirisuk P."/>
            <person name="Srikulnath K."/>
        </authorList>
    </citation>
    <scope>NUCLEOTIDE SEQUENCE</scope>
</reference>
<dbReference type="AlphaFoldDB" id="A0A343W7I9"/>
<feature type="transmembrane region" description="Helical" evidence="17">
    <location>
        <begin position="285"/>
        <end position="305"/>
    </location>
</feature>
<dbReference type="GO" id="GO:0042773">
    <property type="term" value="P:ATP synthesis coupled electron transport"/>
    <property type="evidence" value="ECO:0007669"/>
    <property type="project" value="InterPro"/>
</dbReference>
<evidence type="ECO:0000256" key="7">
    <source>
        <dbReference type="ARBA" id="ARBA00022660"/>
    </source>
</evidence>
<dbReference type="GO" id="GO:0015990">
    <property type="term" value="P:electron transport coupled proton transport"/>
    <property type="evidence" value="ECO:0007669"/>
    <property type="project" value="TreeGrafter"/>
</dbReference>